<feature type="binding site" evidence="9">
    <location>
        <position position="179"/>
    </location>
    <ligand>
        <name>cob(II)alamin</name>
        <dbReference type="ChEBI" id="CHEBI:16304"/>
    </ligand>
</feature>
<sequence length="347" mass="38437">MAKPNCEASASSDSDGSDDLVDSERVKQKAIALGFHQVGIATISDQPTAAEQSAKTALAAWLAQGFQADMAWMESDKRKDIRRVMPAAKSIICVGLNYYTGHQRPDGNEYAKISRYGWGRDYHRVLTKKLKQLSSWLQLQKTDQNTKVEARLYADTGPVQDKFWAQQAGLGWIAKNGNLINRHYGSWIFLGEVITNLALLPDRPHMAHCGNCTRCLTACPTEAIRAPGVVDANRCIAYHTIENRAEVLPAAIANHLQGWVAGCDICQDVCPWNQRFAQKTDVEAFEPYAENIAPTLQTLANITEAEWNRRFPASALRRIKPAMLRRNAQAALAANQVATQESSSPEE</sequence>
<dbReference type="GO" id="GO:0031419">
    <property type="term" value="F:cobalamin binding"/>
    <property type="evidence" value="ECO:0007669"/>
    <property type="project" value="UniProtKB-KW"/>
</dbReference>
<evidence type="ECO:0000256" key="3">
    <source>
        <dbReference type="ARBA" id="ARBA00022694"/>
    </source>
</evidence>
<dbReference type="PANTHER" id="PTHR30002">
    <property type="entry name" value="EPOXYQUEUOSINE REDUCTASE"/>
    <property type="match status" value="1"/>
</dbReference>
<protein>
    <recommendedName>
        <fullName evidence="9">Epoxyqueuosine reductase</fullName>
        <ecNumber evidence="9">1.17.99.6</ecNumber>
    </recommendedName>
    <alternativeName>
        <fullName evidence="9">Queuosine biosynthesis protein QueG</fullName>
    </alternativeName>
</protein>
<evidence type="ECO:0000256" key="7">
    <source>
        <dbReference type="ARBA" id="ARBA00023004"/>
    </source>
</evidence>
<evidence type="ECO:0000256" key="10">
    <source>
        <dbReference type="SAM" id="MobiDB-lite"/>
    </source>
</evidence>
<dbReference type="PANTHER" id="PTHR30002:SF4">
    <property type="entry name" value="EPOXYQUEUOSINE REDUCTASE"/>
    <property type="match status" value="1"/>
</dbReference>
<dbReference type="UniPathway" id="UPA00392"/>
<comment type="caution">
    <text evidence="12">The sequence shown here is derived from an EMBL/GenBank/DDBJ whole genome shotgun (WGS) entry which is preliminary data.</text>
</comment>
<keyword evidence="8 9" id="KW-0411">Iron-sulfur</keyword>
<dbReference type="PROSITE" id="PS00198">
    <property type="entry name" value="4FE4S_FER_1"/>
    <property type="match status" value="1"/>
</dbReference>
<keyword evidence="6 9" id="KW-0560">Oxidoreductase</keyword>
<comment type="cofactor">
    <cofactor evidence="9">
        <name>cob(II)alamin</name>
        <dbReference type="ChEBI" id="CHEBI:16304"/>
    </cofactor>
</comment>
<reference evidence="12 13" key="1">
    <citation type="submission" date="2015-09" db="EMBL/GenBank/DDBJ databases">
        <title>Identification and resolution of microdiversity through metagenomic sequencing of parallel consortia.</title>
        <authorList>
            <person name="Nelson W.C."/>
            <person name="Romine M.F."/>
            <person name="Lindemann S.R."/>
        </authorList>
    </citation>
    <scope>NUCLEOTIDE SEQUENCE [LARGE SCALE GENOMIC DNA]</scope>
    <source>
        <strain evidence="12">Ana</strain>
    </source>
</reference>
<feature type="binding site" evidence="9">
    <location>
        <position position="235"/>
    </location>
    <ligand>
        <name>[4Fe-4S] cluster</name>
        <dbReference type="ChEBI" id="CHEBI:49883"/>
        <label>2</label>
    </ligand>
</feature>
<dbReference type="GO" id="GO:0052693">
    <property type="term" value="F:epoxyqueuosine reductase activity"/>
    <property type="evidence" value="ECO:0007669"/>
    <property type="project" value="UniProtKB-UniRule"/>
</dbReference>
<evidence type="ECO:0000256" key="6">
    <source>
        <dbReference type="ARBA" id="ARBA00023002"/>
    </source>
</evidence>
<comment type="catalytic activity">
    <reaction evidence="9">
        <text>epoxyqueuosine(34) in tRNA + AH2 = queuosine(34) in tRNA + A + H2O</text>
        <dbReference type="Rhea" id="RHEA:32159"/>
        <dbReference type="Rhea" id="RHEA-COMP:18571"/>
        <dbReference type="Rhea" id="RHEA-COMP:18582"/>
        <dbReference type="ChEBI" id="CHEBI:13193"/>
        <dbReference type="ChEBI" id="CHEBI:15377"/>
        <dbReference type="ChEBI" id="CHEBI:17499"/>
        <dbReference type="ChEBI" id="CHEBI:194431"/>
        <dbReference type="ChEBI" id="CHEBI:194443"/>
        <dbReference type="EC" id="1.17.99.6"/>
    </reaction>
</comment>
<evidence type="ECO:0000256" key="4">
    <source>
        <dbReference type="ARBA" id="ARBA00022723"/>
    </source>
</evidence>
<feature type="region of interest" description="Disordered" evidence="10">
    <location>
        <begin position="1"/>
        <end position="21"/>
    </location>
</feature>
<comment type="similarity">
    <text evidence="9">Belongs to the QueG family.</text>
</comment>
<comment type="subunit">
    <text evidence="9">Monomer.</text>
</comment>
<feature type="binding site" evidence="9">
    <location>
        <position position="78"/>
    </location>
    <ligand>
        <name>cob(II)alamin</name>
        <dbReference type="ChEBI" id="CHEBI:16304"/>
    </ligand>
</feature>
<gene>
    <name evidence="9 12" type="primary">queG</name>
    <name evidence="12" type="ORF">HLUCCA11_01030</name>
</gene>
<dbReference type="Pfam" id="PF08331">
    <property type="entry name" value="QueG_DUF1730"/>
    <property type="match status" value="1"/>
</dbReference>
<keyword evidence="9" id="KW-0846">Cobalamin</keyword>
<dbReference type="PATRIC" id="fig|1666911.3.peg.2596"/>
<keyword evidence="7 9" id="KW-0408">Iron</keyword>
<feature type="binding site" evidence="9">
    <location>
        <position position="263"/>
    </location>
    <ligand>
        <name>[4Fe-4S] cluster</name>
        <dbReference type="ChEBI" id="CHEBI:49883"/>
        <label>2</label>
    </ligand>
</feature>
<organism evidence="12 13">
    <name type="scientific">Phormidesmis priestleyi Ana</name>
    <dbReference type="NCBI Taxonomy" id="1666911"/>
    <lineage>
        <taxon>Bacteria</taxon>
        <taxon>Bacillati</taxon>
        <taxon>Cyanobacteriota</taxon>
        <taxon>Cyanophyceae</taxon>
        <taxon>Leptolyngbyales</taxon>
        <taxon>Leptolyngbyaceae</taxon>
        <taxon>Phormidesmis</taxon>
    </lineage>
</organism>
<dbReference type="GO" id="GO:0008616">
    <property type="term" value="P:tRNA queuosine(34) biosynthetic process"/>
    <property type="evidence" value="ECO:0007669"/>
    <property type="project" value="UniProtKB-UniRule"/>
</dbReference>
<feature type="binding site" evidence="9">
    <location>
        <position position="176"/>
    </location>
    <ligand>
        <name>cob(II)alamin</name>
        <dbReference type="ChEBI" id="CHEBI:16304"/>
    </ligand>
</feature>
<dbReference type="EMBL" id="LJZR01000001">
    <property type="protein sequence ID" value="KPQ37665.1"/>
    <property type="molecule type" value="Genomic_DNA"/>
</dbReference>
<dbReference type="GO" id="GO:0005737">
    <property type="term" value="C:cytoplasm"/>
    <property type="evidence" value="ECO:0007669"/>
    <property type="project" value="UniProtKB-SubCell"/>
</dbReference>
<dbReference type="SUPFAM" id="SSF46548">
    <property type="entry name" value="alpha-helical ferredoxin"/>
    <property type="match status" value="1"/>
</dbReference>
<dbReference type="HAMAP" id="MF_00916">
    <property type="entry name" value="QueG"/>
    <property type="match status" value="1"/>
</dbReference>
<comment type="caution">
    <text evidence="9">Lacks conserved residue(s) required for the propagation of feature annotation.</text>
</comment>
<feature type="binding site" evidence="9">
    <location>
        <position position="270"/>
    </location>
    <ligand>
        <name>[4Fe-4S] cluster</name>
        <dbReference type="ChEBI" id="CHEBI:49883"/>
        <label>1</label>
    </ligand>
</feature>
<dbReference type="Pfam" id="PF13484">
    <property type="entry name" value="Fer4_16"/>
    <property type="match status" value="1"/>
</dbReference>
<evidence type="ECO:0000256" key="9">
    <source>
        <dbReference type="HAMAP-Rule" id="MF_00916"/>
    </source>
</evidence>
<feature type="binding site" evidence="9">
    <location>
        <position position="209"/>
    </location>
    <ligand>
        <name>[4Fe-4S] cluster</name>
        <dbReference type="ChEBI" id="CHEBI:49883"/>
        <label>1</label>
    </ligand>
</feature>
<keyword evidence="1 9" id="KW-0004">4Fe-4S</keyword>
<dbReference type="InterPro" id="IPR004453">
    <property type="entry name" value="QueG"/>
</dbReference>
<dbReference type="GO" id="GO:0051539">
    <property type="term" value="F:4 iron, 4 sulfur cluster binding"/>
    <property type="evidence" value="ECO:0007669"/>
    <property type="project" value="UniProtKB-KW"/>
</dbReference>
<keyword evidence="9" id="KW-0170">Cobalt</keyword>
<evidence type="ECO:0000259" key="11">
    <source>
        <dbReference type="PROSITE" id="PS51379"/>
    </source>
</evidence>
<evidence type="ECO:0000256" key="5">
    <source>
        <dbReference type="ARBA" id="ARBA00022785"/>
    </source>
</evidence>
<feature type="binding site" evidence="9">
    <location>
        <begin position="263"/>
        <end position="264"/>
    </location>
    <ligand>
        <name>cob(II)alamin</name>
        <dbReference type="ChEBI" id="CHEBI:16304"/>
    </ligand>
</feature>
<feature type="binding site" evidence="9">
    <location>
        <position position="212"/>
    </location>
    <ligand>
        <name>[4Fe-4S] cluster</name>
        <dbReference type="ChEBI" id="CHEBI:49883"/>
        <label>1</label>
    </ligand>
</feature>
<dbReference type="InterPro" id="IPR017900">
    <property type="entry name" value="4Fe4S_Fe_S_CS"/>
</dbReference>
<dbReference type="Gene3D" id="3.30.70.20">
    <property type="match status" value="1"/>
</dbReference>
<dbReference type="InterPro" id="IPR017896">
    <property type="entry name" value="4Fe4S_Fe-S-bd"/>
</dbReference>
<keyword evidence="5 9" id="KW-0671">Queuosine biosynthesis</keyword>
<dbReference type="AlphaFoldDB" id="A0A0P7Z411"/>
<evidence type="ECO:0000313" key="12">
    <source>
        <dbReference type="EMBL" id="KPQ37665.1"/>
    </source>
</evidence>
<dbReference type="EC" id="1.17.99.6" evidence="9"/>
<name>A0A0P7Z411_9CYAN</name>
<feature type="binding site" evidence="9">
    <location>
        <position position="215"/>
    </location>
    <ligand>
        <name>[4Fe-4S] cluster</name>
        <dbReference type="ChEBI" id="CHEBI:49883"/>
        <label>1</label>
    </ligand>
</feature>
<feature type="domain" description="4Fe-4S ferredoxin-type" evidence="11">
    <location>
        <begin position="200"/>
        <end position="229"/>
    </location>
</feature>
<feature type="binding site" evidence="9">
    <location>
        <position position="266"/>
    </location>
    <ligand>
        <name>[4Fe-4S] cluster</name>
        <dbReference type="ChEBI" id="CHEBI:49883"/>
        <label>2</label>
    </ligand>
</feature>
<feature type="binding site" evidence="9">
    <location>
        <position position="155"/>
    </location>
    <ligand>
        <name>cob(II)alamin</name>
        <dbReference type="ChEBI" id="CHEBI:16304"/>
    </ligand>
</feature>
<comment type="subcellular location">
    <subcellularLocation>
        <location evidence="9">Cytoplasm</location>
    </subcellularLocation>
</comment>
<evidence type="ECO:0000256" key="1">
    <source>
        <dbReference type="ARBA" id="ARBA00022485"/>
    </source>
</evidence>
<feature type="binding site" evidence="9">
    <location>
        <position position="190"/>
    </location>
    <ligand>
        <name>cob(II)alamin</name>
        <dbReference type="ChEBI" id="CHEBI:16304"/>
    </ligand>
</feature>
<evidence type="ECO:0000256" key="2">
    <source>
        <dbReference type="ARBA" id="ARBA00022490"/>
    </source>
</evidence>
<dbReference type="Proteomes" id="UP000050465">
    <property type="component" value="Unassembled WGS sequence"/>
</dbReference>
<dbReference type="STRING" id="1666911.HLUCCA11_01030"/>
<evidence type="ECO:0000256" key="8">
    <source>
        <dbReference type="ARBA" id="ARBA00023014"/>
    </source>
</evidence>
<feature type="binding site" evidence="9">
    <location>
        <position position="219"/>
    </location>
    <ligand>
        <name>[4Fe-4S] cluster</name>
        <dbReference type="ChEBI" id="CHEBI:49883"/>
        <label>2</label>
    </ligand>
</feature>
<dbReference type="InterPro" id="IPR013542">
    <property type="entry name" value="QueG_DUF1730"/>
</dbReference>
<keyword evidence="2 9" id="KW-0963">Cytoplasm</keyword>
<comment type="function">
    <text evidence="9">Catalyzes the conversion of epoxyqueuosine (oQ) to queuosine (Q), which is a hypermodified base found in the wobble positions of tRNA(Asp), tRNA(Asn), tRNA(His) and tRNA(Tyr).</text>
</comment>
<proteinExistence type="inferred from homology"/>
<dbReference type="PROSITE" id="PS51379">
    <property type="entry name" value="4FE4S_FER_2"/>
    <property type="match status" value="1"/>
</dbReference>
<evidence type="ECO:0000313" key="13">
    <source>
        <dbReference type="Proteomes" id="UP000050465"/>
    </source>
</evidence>
<accession>A0A0P7Z411</accession>
<comment type="cofactor">
    <cofactor evidence="9">
        <name>[4Fe-4S] cluster</name>
        <dbReference type="ChEBI" id="CHEBI:49883"/>
    </cofactor>
    <text evidence="9">Binds 2 [4Fe-4S] clusters per monomer.</text>
</comment>
<keyword evidence="3 9" id="KW-0819">tRNA processing</keyword>
<feature type="active site" description="Proton donor" evidence="9">
    <location>
        <position position="155"/>
    </location>
</feature>
<dbReference type="NCBIfam" id="TIGR00276">
    <property type="entry name" value="tRNA epoxyqueuosine(34) reductase QueG"/>
    <property type="match status" value="1"/>
</dbReference>
<comment type="pathway">
    <text evidence="9">tRNA modification; tRNA-queuosine biosynthesis.</text>
</comment>
<keyword evidence="4 9" id="KW-0479">Metal-binding</keyword>
<dbReference type="GO" id="GO:0046872">
    <property type="term" value="F:metal ion binding"/>
    <property type="evidence" value="ECO:0007669"/>
    <property type="project" value="UniProtKB-KW"/>
</dbReference>